<feature type="coiled-coil region" evidence="1">
    <location>
        <begin position="403"/>
        <end position="457"/>
    </location>
</feature>
<feature type="transmembrane region" description="Helical" evidence="2">
    <location>
        <begin position="344"/>
        <end position="367"/>
    </location>
</feature>
<gene>
    <name evidence="4" type="ORF">H8S00_13010</name>
</gene>
<dbReference type="InterPro" id="IPR038734">
    <property type="entry name" value="YhaN_AAA"/>
</dbReference>
<keyword evidence="2" id="KW-1133">Transmembrane helix</keyword>
<organism evidence="4 5">
    <name type="scientific">Eubacterium segne</name>
    <dbReference type="NCBI Taxonomy" id="2763045"/>
    <lineage>
        <taxon>Bacteria</taxon>
        <taxon>Bacillati</taxon>
        <taxon>Bacillota</taxon>
        <taxon>Clostridia</taxon>
        <taxon>Eubacteriales</taxon>
        <taxon>Eubacteriaceae</taxon>
        <taxon>Eubacterium</taxon>
    </lineage>
</organism>
<evidence type="ECO:0000313" key="4">
    <source>
        <dbReference type="EMBL" id="MBC5668888.1"/>
    </source>
</evidence>
<evidence type="ECO:0000259" key="3">
    <source>
        <dbReference type="Pfam" id="PF13514"/>
    </source>
</evidence>
<dbReference type="Gene3D" id="3.40.50.300">
    <property type="entry name" value="P-loop containing nucleotide triphosphate hydrolases"/>
    <property type="match status" value="2"/>
</dbReference>
<evidence type="ECO:0000256" key="1">
    <source>
        <dbReference type="SAM" id="Coils"/>
    </source>
</evidence>
<feature type="transmembrane region" description="Helical" evidence="2">
    <location>
        <begin position="311"/>
        <end position="332"/>
    </location>
</feature>
<keyword evidence="2" id="KW-0812">Transmembrane</keyword>
<accession>A0ABR7F5K4</accession>
<dbReference type="RefSeq" id="WP_021952378.1">
    <property type="nucleotide sequence ID" value="NZ_JACOOZ010000011.1"/>
</dbReference>
<keyword evidence="1" id="KW-0175">Coiled coil</keyword>
<keyword evidence="2" id="KW-0472">Membrane</keyword>
<dbReference type="SUPFAM" id="SSF52540">
    <property type="entry name" value="P-loop containing nucleoside triphosphate hydrolases"/>
    <property type="match status" value="1"/>
</dbReference>
<feature type="domain" description="YhaN AAA" evidence="3">
    <location>
        <begin position="1"/>
        <end position="56"/>
    </location>
</feature>
<comment type="caution">
    <text evidence="4">The sequence shown here is derived from an EMBL/GenBank/DDBJ whole genome shotgun (WGS) entry which is preliminary data.</text>
</comment>
<evidence type="ECO:0000256" key="2">
    <source>
        <dbReference type="SAM" id="Phobius"/>
    </source>
</evidence>
<reference evidence="4 5" key="1">
    <citation type="submission" date="2020-08" db="EMBL/GenBank/DDBJ databases">
        <title>Genome public.</title>
        <authorList>
            <person name="Liu C."/>
            <person name="Sun Q."/>
        </authorList>
    </citation>
    <scope>NUCLEOTIDE SEQUENCE [LARGE SCALE GENOMIC DNA]</scope>
    <source>
        <strain evidence="4 5">BX4</strain>
    </source>
</reference>
<sequence length="633" mass="72980">MIIKDIQLTNFGKFNHKYISLEPGLNIIYGENEAGKTTLHTFIRGMLFGIEKQRGKASAKDTYSKYQPWDNPSNYQGTMGIESDGVNYRIERNFSKENKSFKVINEDLGIELSQEQIDELFAGLDESCYYNTISISQLGSVTDKELENILKNYAANLGSTKSMEINIKEAFEELNTEKRKIISENKIGEEDEIRRYIRDDEDTLELSEREQHTIIASIEQKKESVARLQEKKKDLSARDAKRLEELARQNERKENLYQEVLSYTTELEKYNSMLEQIKSHKQSLENELKSKGIDNWETMDMLTDKVVNRSNIPIVFIILTMAFIGAAIGFTVGNVDLLYVGEYWMKPAICLGLAGVCLILSVVKFFVNKKKRNKKIESLKELKLVLDKLDAAKHEETYCMHQIDSKKDALEATQELIKAEEEKEVNSEDCSDELKEIEQQERELNEAISKANWILEQKKEKDIEVEARINESNHRLEVIKKAKFEIDAIEEAKTNIEKIATEIRNSFGKKLNEKASFYMSEITNGKYDNLSIDDRLNISINGKKSLIPASKLSKGTVEQIYMALRLAAADIIFEKDKKPILLDDAFVMYDNKRMGNTMKFMAESMEQVIIFSCHTREKVMADKLKIHHNFIKL</sequence>
<evidence type="ECO:0000313" key="5">
    <source>
        <dbReference type="Proteomes" id="UP000597877"/>
    </source>
</evidence>
<dbReference type="Pfam" id="PF13514">
    <property type="entry name" value="AAA_27"/>
    <property type="match status" value="1"/>
</dbReference>
<dbReference type="EMBL" id="JACOOZ010000011">
    <property type="protein sequence ID" value="MBC5668888.1"/>
    <property type="molecule type" value="Genomic_DNA"/>
</dbReference>
<feature type="coiled-coil region" evidence="1">
    <location>
        <begin position="218"/>
        <end position="287"/>
    </location>
</feature>
<name>A0ABR7F5K4_9FIRM</name>
<dbReference type="Proteomes" id="UP000597877">
    <property type="component" value="Unassembled WGS sequence"/>
</dbReference>
<dbReference type="InterPro" id="IPR027417">
    <property type="entry name" value="P-loop_NTPase"/>
</dbReference>
<proteinExistence type="predicted"/>
<dbReference type="PANTHER" id="PTHR41259:SF1">
    <property type="entry name" value="DOUBLE-STRAND BREAK REPAIR RAD50 ATPASE, PUTATIVE-RELATED"/>
    <property type="match status" value="1"/>
</dbReference>
<keyword evidence="5" id="KW-1185">Reference proteome</keyword>
<protein>
    <submittedName>
        <fullName evidence="4">AAA family ATPase</fullName>
    </submittedName>
</protein>
<dbReference type="PANTHER" id="PTHR41259">
    <property type="entry name" value="DOUBLE-STRAND BREAK REPAIR RAD50 ATPASE, PUTATIVE-RELATED"/>
    <property type="match status" value="1"/>
</dbReference>